<reference evidence="2 3" key="1">
    <citation type="journal article" date="2018" name="Proc. R. Soc. B">
        <title>A non-coding region near Follistatin controls head colour polymorphism in the Gouldian finch.</title>
        <authorList>
            <person name="Toomey M.B."/>
            <person name="Marques C.I."/>
            <person name="Andrade P."/>
            <person name="Araujo P.M."/>
            <person name="Sabatino S."/>
            <person name="Gazda M.A."/>
            <person name="Afonso S."/>
            <person name="Lopes R.J."/>
            <person name="Corbo J.C."/>
            <person name="Carneiro M."/>
        </authorList>
    </citation>
    <scope>NUCLEOTIDE SEQUENCE [LARGE SCALE GENOMIC DNA]</scope>
    <source>
        <strain evidence="2">Red01</strain>
        <tissue evidence="2">Muscle</tissue>
    </source>
</reference>
<evidence type="ECO:0000256" key="1">
    <source>
        <dbReference type="SAM" id="MobiDB-lite"/>
    </source>
</evidence>
<dbReference type="Proteomes" id="UP000276834">
    <property type="component" value="Unassembled WGS sequence"/>
</dbReference>
<comment type="caution">
    <text evidence="2">The sequence shown here is derived from an EMBL/GenBank/DDBJ whole genome shotgun (WGS) entry which is preliminary data.</text>
</comment>
<name>A0A3L8Q5N3_CHLGU</name>
<feature type="compositionally biased region" description="Low complexity" evidence="1">
    <location>
        <begin position="31"/>
        <end position="47"/>
    </location>
</feature>
<accession>A0A3L8Q5N3</accession>
<dbReference type="OrthoDB" id="9222567at2759"/>
<dbReference type="EMBL" id="QUSF01006186">
    <property type="protein sequence ID" value="RLV62621.1"/>
    <property type="molecule type" value="Genomic_DNA"/>
</dbReference>
<sequence length="156" mass="16787">MKSVASDALGLTGYTLAKRFSQESPLMLLPSKLPIPKISPSTKPSQICSGEQEKGKNGSSCEEESRKKQELISDEKGHKASLVHSTEGDLKKRSLRPPLIPPIRHAGSLPVGSAAGSVRSSLQLDFQESQEMRPRPSSSSQEKSSDHAGGYRTCLS</sequence>
<protein>
    <submittedName>
        <fullName evidence="2">Uncharacterized protein</fullName>
    </submittedName>
</protein>
<dbReference type="AlphaFoldDB" id="A0A3L8Q5N3"/>
<evidence type="ECO:0000313" key="3">
    <source>
        <dbReference type="Proteomes" id="UP000276834"/>
    </source>
</evidence>
<keyword evidence="3" id="KW-1185">Reference proteome</keyword>
<evidence type="ECO:0000313" key="2">
    <source>
        <dbReference type="EMBL" id="RLV62621.1"/>
    </source>
</evidence>
<organism evidence="2 3">
    <name type="scientific">Chloebia gouldiae</name>
    <name type="common">Gouldian finch</name>
    <name type="synonym">Erythrura gouldiae</name>
    <dbReference type="NCBI Taxonomy" id="44316"/>
    <lineage>
        <taxon>Eukaryota</taxon>
        <taxon>Metazoa</taxon>
        <taxon>Chordata</taxon>
        <taxon>Craniata</taxon>
        <taxon>Vertebrata</taxon>
        <taxon>Euteleostomi</taxon>
        <taxon>Archelosauria</taxon>
        <taxon>Archosauria</taxon>
        <taxon>Dinosauria</taxon>
        <taxon>Saurischia</taxon>
        <taxon>Theropoda</taxon>
        <taxon>Coelurosauria</taxon>
        <taxon>Aves</taxon>
        <taxon>Neognathae</taxon>
        <taxon>Neoaves</taxon>
        <taxon>Telluraves</taxon>
        <taxon>Australaves</taxon>
        <taxon>Passeriformes</taxon>
        <taxon>Passeroidea</taxon>
        <taxon>Passeridae</taxon>
        <taxon>Chloebia</taxon>
    </lineage>
</organism>
<feature type="compositionally biased region" description="Polar residues" evidence="1">
    <location>
        <begin position="118"/>
        <end position="129"/>
    </location>
</feature>
<feature type="region of interest" description="Disordered" evidence="1">
    <location>
        <begin position="31"/>
        <end position="156"/>
    </location>
</feature>
<gene>
    <name evidence="2" type="ORF">DV515_00019116</name>
</gene>
<feature type="compositionally biased region" description="Basic and acidic residues" evidence="1">
    <location>
        <begin position="63"/>
        <end position="78"/>
    </location>
</feature>
<proteinExistence type="predicted"/>